<reference evidence="13" key="1">
    <citation type="submission" date="2017-09" db="EMBL/GenBank/DDBJ databases">
        <title>Depth-based differentiation of microbial function through sediment-hosted aquifers and enrichment of novel symbionts in the deep terrestrial subsurface.</title>
        <authorList>
            <person name="Probst A.J."/>
            <person name="Ladd B."/>
            <person name="Jarett J.K."/>
            <person name="Geller-Mcgrath D.E."/>
            <person name="Sieber C.M.K."/>
            <person name="Emerson J.B."/>
            <person name="Anantharaman K."/>
            <person name="Thomas B.C."/>
            <person name="Malmstrom R."/>
            <person name="Stieglmeier M."/>
            <person name="Klingl A."/>
            <person name="Woyke T."/>
            <person name="Ryan C.M."/>
            <person name="Banfield J.F."/>
        </authorList>
    </citation>
    <scope>NUCLEOTIDE SEQUENCE [LARGE SCALE GENOMIC DNA]</scope>
</reference>
<evidence type="ECO:0000256" key="3">
    <source>
        <dbReference type="ARBA" id="ARBA00015972"/>
    </source>
</evidence>
<evidence type="ECO:0000256" key="1">
    <source>
        <dbReference type="ARBA" id="ARBA00007123"/>
    </source>
</evidence>
<dbReference type="NCBIfam" id="TIGR02027">
    <property type="entry name" value="rpoA"/>
    <property type="match status" value="1"/>
</dbReference>
<evidence type="ECO:0000256" key="8">
    <source>
        <dbReference type="ARBA" id="ARBA00032524"/>
    </source>
</evidence>
<dbReference type="GO" id="GO:0046983">
    <property type="term" value="F:protein dimerization activity"/>
    <property type="evidence" value="ECO:0007669"/>
    <property type="project" value="InterPro"/>
</dbReference>
<evidence type="ECO:0000256" key="5">
    <source>
        <dbReference type="ARBA" id="ARBA00022679"/>
    </source>
</evidence>
<dbReference type="GO" id="GO:0005737">
    <property type="term" value="C:cytoplasm"/>
    <property type="evidence" value="ECO:0007669"/>
    <property type="project" value="UniProtKB-ARBA"/>
</dbReference>
<dbReference type="EMBL" id="PFCK01000015">
    <property type="protein sequence ID" value="PIR71817.1"/>
    <property type="molecule type" value="Genomic_DNA"/>
</dbReference>
<dbReference type="CDD" id="cd06928">
    <property type="entry name" value="RNAP_alpha_NTD"/>
    <property type="match status" value="1"/>
</dbReference>
<comment type="similarity">
    <text evidence="1">Belongs to the RNA polymerase alpha chain family.</text>
</comment>
<keyword evidence="4 12" id="KW-0240">DNA-directed RNA polymerase</keyword>
<comment type="catalytic activity">
    <reaction evidence="10">
        <text>RNA(n) + a ribonucleoside 5'-triphosphate = RNA(n+1) + diphosphate</text>
        <dbReference type="Rhea" id="RHEA:21248"/>
        <dbReference type="Rhea" id="RHEA-COMP:14527"/>
        <dbReference type="Rhea" id="RHEA-COMP:17342"/>
        <dbReference type="ChEBI" id="CHEBI:33019"/>
        <dbReference type="ChEBI" id="CHEBI:61557"/>
        <dbReference type="ChEBI" id="CHEBI:140395"/>
        <dbReference type="EC" id="2.7.7.6"/>
    </reaction>
</comment>
<dbReference type="InterPro" id="IPR036603">
    <property type="entry name" value="RBP11-like"/>
</dbReference>
<dbReference type="Gene3D" id="3.30.1360.10">
    <property type="entry name" value="RNA polymerase, RBP11-like subunit"/>
    <property type="match status" value="1"/>
</dbReference>
<dbReference type="GO" id="GO:0006351">
    <property type="term" value="P:DNA-templated transcription"/>
    <property type="evidence" value="ECO:0007669"/>
    <property type="project" value="InterPro"/>
</dbReference>
<dbReference type="EC" id="2.7.7.6" evidence="2"/>
<keyword evidence="6" id="KW-0548">Nucleotidyltransferase</keyword>
<protein>
    <recommendedName>
        <fullName evidence="3">DNA-directed RNA polymerase subunit alpha</fullName>
        <ecNumber evidence="2">2.7.7.6</ecNumber>
    </recommendedName>
    <alternativeName>
        <fullName evidence="9">RNA polymerase subunit alpha</fullName>
    </alternativeName>
    <alternativeName>
        <fullName evidence="8">Transcriptase subunit alpha</fullName>
    </alternativeName>
</protein>
<dbReference type="InterPro" id="IPR011263">
    <property type="entry name" value="DNA-dir_RNA_pol_RpoA/D/Rpb3"/>
</dbReference>
<evidence type="ECO:0000256" key="4">
    <source>
        <dbReference type="ARBA" id="ARBA00022478"/>
    </source>
</evidence>
<dbReference type="Proteomes" id="UP000228909">
    <property type="component" value="Unassembled WGS sequence"/>
</dbReference>
<dbReference type="Pfam" id="PF01000">
    <property type="entry name" value="RNA_pol_A_bac"/>
    <property type="match status" value="1"/>
</dbReference>
<sequence length="261" mass="29723">MIPLPSQPKIIKREKNKAIFEIEALYPGYGVTIGNSLRRVLLSSLPGAAVTQMKIKGVSNEFSTIPGILEDVIQIMLNLKQLRFKIYTEEPQKATLKTKGEKEVKGSDFEIPAQLELVNKDCHIATLTDKKAELEMEIQIEKGTGYFPREARKKEKLEIGNIPLDAIFTPVRKVAFWVENMRVGERTDFDRLFLEVETDGTISPETAFFRATDILVKYFSLFSETFKPAEEILPLEVPVEKKEIKRIKKYAKAKKGKKTKS</sequence>
<dbReference type="InterPro" id="IPR036643">
    <property type="entry name" value="RNApol_insert_sf"/>
</dbReference>
<evidence type="ECO:0000313" key="12">
    <source>
        <dbReference type="EMBL" id="PIR71817.1"/>
    </source>
</evidence>
<feature type="domain" description="DNA-directed RNA polymerase RpoA/D/Rpb3-type" evidence="11">
    <location>
        <begin position="17"/>
        <end position="225"/>
    </location>
</feature>
<gene>
    <name evidence="12" type="ORF">COU43_00505</name>
</gene>
<dbReference type="NCBIfam" id="NF003519">
    <property type="entry name" value="PRK05182.2-5"/>
    <property type="match status" value="1"/>
</dbReference>
<dbReference type="InterPro" id="IPR011262">
    <property type="entry name" value="DNA-dir_RNA_pol_insert"/>
</dbReference>
<evidence type="ECO:0000256" key="10">
    <source>
        <dbReference type="ARBA" id="ARBA00048552"/>
    </source>
</evidence>
<dbReference type="FunFam" id="2.170.120.12:FF:000001">
    <property type="entry name" value="DNA-directed RNA polymerase subunit alpha"/>
    <property type="match status" value="1"/>
</dbReference>
<organism evidence="12 13">
    <name type="scientific">Candidatus Nealsonbacteria bacterium CG10_big_fil_rev_8_21_14_0_10_37_25</name>
    <dbReference type="NCBI Taxonomy" id="1974711"/>
    <lineage>
        <taxon>Bacteria</taxon>
        <taxon>Candidatus Nealsoniibacteriota</taxon>
    </lineage>
</organism>
<dbReference type="SMART" id="SM00662">
    <property type="entry name" value="RPOLD"/>
    <property type="match status" value="1"/>
</dbReference>
<evidence type="ECO:0000256" key="2">
    <source>
        <dbReference type="ARBA" id="ARBA00012418"/>
    </source>
</evidence>
<keyword evidence="7" id="KW-0804">Transcription</keyword>
<dbReference type="GO" id="GO:0003677">
    <property type="term" value="F:DNA binding"/>
    <property type="evidence" value="ECO:0007669"/>
    <property type="project" value="InterPro"/>
</dbReference>
<dbReference type="GO" id="GO:0000428">
    <property type="term" value="C:DNA-directed RNA polymerase complex"/>
    <property type="evidence" value="ECO:0007669"/>
    <property type="project" value="UniProtKB-KW"/>
</dbReference>
<proteinExistence type="inferred from homology"/>
<dbReference type="AlphaFoldDB" id="A0A2H0TJW9"/>
<dbReference type="SUPFAM" id="SSF56553">
    <property type="entry name" value="Insert subdomain of RNA polymerase alpha subunit"/>
    <property type="match status" value="1"/>
</dbReference>
<comment type="caution">
    <text evidence="12">The sequence shown here is derived from an EMBL/GenBank/DDBJ whole genome shotgun (WGS) entry which is preliminary data.</text>
</comment>
<dbReference type="Pfam" id="PF01193">
    <property type="entry name" value="RNA_pol_L"/>
    <property type="match status" value="1"/>
</dbReference>
<keyword evidence="5" id="KW-0808">Transferase</keyword>
<evidence type="ECO:0000313" key="13">
    <source>
        <dbReference type="Proteomes" id="UP000228909"/>
    </source>
</evidence>
<dbReference type="InterPro" id="IPR011773">
    <property type="entry name" value="DNA-dir_RpoA"/>
</dbReference>
<dbReference type="SUPFAM" id="SSF55257">
    <property type="entry name" value="RBP11-like subunits of RNA polymerase"/>
    <property type="match status" value="1"/>
</dbReference>
<evidence type="ECO:0000256" key="9">
    <source>
        <dbReference type="ARBA" id="ARBA00033070"/>
    </source>
</evidence>
<dbReference type="GO" id="GO:0003899">
    <property type="term" value="F:DNA-directed RNA polymerase activity"/>
    <property type="evidence" value="ECO:0007669"/>
    <property type="project" value="UniProtKB-EC"/>
</dbReference>
<evidence type="ECO:0000259" key="11">
    <source>
        <dbReference type="SMART" id="SM00662"/>
    </source>
</evidence>
<evidence type="ECO:0000256" key="7">
    <source>
        <dbReference type="ARBA" id="ARBA00023163"/>
    </source>
</evidence>
<evidence type="ECO:0000256" key="6">
    <source>
        <dbReference type="ARBA" id="ARBA00022695"/>
    </source>
</evidence>
<dbReference type="Gene3D" id="2.170.120.12">
    <property type="entry name" value="DNA-directed RNA polymerase, insert domain"/>
    <property type="match status" value="1"/>
</dbReference>
<name>A0A2H0TJW9_9BACT</name>
<accession>A0A2H0TJW9</accession>